<name>A0A8J1JEA6_XENTR</name>
<dbReference type="Proteomes" id="UP000008143">
    <property type="component" value="Chromosome 4"/>
</dbReference>
<organism evidence="4 5">
    <name type="scientific">Xenopus tropicalis</name>
    <name type="common">Western clawed frog</name>
    <name type="synonym">Silurana tropicalis</name>
    <dbReference type="NCBI Taxonomy" id="8364"/>
    <lineage>
        <taxon>Eukaryota</taxon>
        <taxon>Metazoa</taxon>
        <taxon>Chordata</taxon>
        <taxon>Craniata</taxon>
        <taxon>Vertebrata</taxon>
        <taxon>Euteleostomi</taxon>
        <taxon>Amphibia</taxon>
        <taxon>Batrachia</taxon>
        <taxon>Anura</taxon>
        <taxon>Pipoidea</taxon>
        <taxon>Pipidae</taxon>
        <taxon>Xenopodinae</taxon>
        <taxon>Xenopus</taxon>
        <taxon>Silurana</taxon>
    </lineage>
</organism>
<reference evidence="5" key="1">
    <citation type="submission" date="2025-08" db="UniProtKB">
        <authorList>
            <consortium name="RefSeq"/>
        </authorList>
    </citation>
    <scope>IDENTIFICATION</scope>
    <source>
        <strain evidence="5">Nigerian</strain>
        <tissue evidence="5">Liver and blood</tissue>
    </source>
</reference>
<dbReference type="InterPro" id="IPR007110">
    <property type="entry name" value="Ig-like_dom"/>
</dbReference>
<evidence type="ECO:0000256" key="1">
    <source>
        <dbReference type="ARBA" id="ARBA00023319"/>
    </source>
</evidence>
<feature type="domain" description="Ig-like" evidence="3">
    <location>
        <begin position="19"/>
        <end position="149"/>
    </location>
</feature>
<dbReference type="InterPro" id="IPR003006">
    <property type="entry name" value="Ig/MHC_CS"/>
</dbReference>
<dbReference type="SMART" id="SM00407">
    <property type="entry name" value="IGc1"/>
    <property type="match status" value="3"/>
</dbReference>
<dbReference type="PROSITE" id="PS00290">
    <property type="entry name" value="IG_MHC"/>
    <property type="match status" value="1"/>
</dbReference>
<feature type="domain" description="Ig-like" evidence="3">
    <location>
        <begin position="776"/>
        <end position="857"/>
    </location>
</feature>
<feature type="domain" description="Ig-like" evidence="3">
    <location>
        <begin position="570"/>
        <end position="663"/>
    </location>
</feature>
<protein>
    <submittedName>
        <fullName evidence="5">Uncharacterized protein LOC116410226 isoform X1</fullName>
    </submittedName>
</protein>
<feature type="domain" description="Ig-like" evidence="3">
    <location>
        <begin position="443"/>
        <end position="563"/>
    </location>
</feature>
<dbReference type="RefSeq" id="XP_031756203.1">
    <property type="nucleotide sequence ID" value="XM_031900343.1"/>
</dbReference>
<dbReference type="AlphaFoldDB" id="A0A8J1JEA6"/>
<dbReference type="Pfam" id="PF07654">
    <property type="entry name" value="C1-set"/>
    <property type="match status" value="4"/>
</dbReference>
<dbReference type="AGR" id="Xenbase:XB-GENE-29095915"/>
<gene>
    <name evidence="5 6" type="primary">LOC116410226</name>
</gene>
<dbReference type="InterPro" id="IPR003597">
    <property type="entry name" value="Ig_C1-set"/>
</dbReference>
<keyword evidence="2" id="KW-1133">Transmembrane helix</keyword>
<dbReference type="OrthoDB" id="9983389at2759"/>
<dbReference type="InterPro" id="IPR003599">
    <property type="entry name" value="Ig_sub"/>
</dbReference>
<keyword evidence="1" id="KW-0393">Immunoglobulin domain</keyword>
<keyword evidence="2" id="KW-0472">Membrane</keyword>
<dbReference type="SUPFAM" id="SSF48726">
    <property type="entry name" value="Immunoglobulin"/>
    <property type="match status" value="8"/>
</dbReference>
<dbReference type="InterPro" id="IPR013783">
    <property type="entry name" value="Ig-like_fold"/>
</dbReference>
<dbReference type="Pfam" id="PF07686">
    <property type="entry name" value="V-set"/>
    <property type="match status" value="1"/>
</dbReference>
<feature type="transmembrane region" description="Helical" evidence="2">
    <location>
        <begin position="264"/>
        <end position="289"/>
    </location>
</feature>
<evidence type="ECO:0000256" key="2">
    <source>
        <dbReference type="SAM" id="Phobius"/>
    </source>
</evidence>
<dbReference type="PANTHER" id="PTHR23411">
    <property type="entry name" value="TAPASIN"/>
    <property type="match status" value="1"/>
</dbReference>
<dbReference type="KEGG" id="xtr:116410226"/>
<dbReference type="CDD" id="cd00098">
    <property type="entry name" value="IgC1"/>
    <property type="match status" value="3"/>
</dbReference>
<keyword evidence="4" id="KW-1185">Reference proteome</keyword>
<dbReference type="Gene3D" id="2.60.40.10">
    <property type="entry name" value="Immunoglobulins"/>
    <property type="match status" value="8"/>
</dbReference>
<keyword evidence="2" id="KW-0812">Transmembrane</keyword>
<dbReference type="Xenbase" id="XB-GENE-29095915">
    <property type="gene designation" value="LOC116410226"/>
</dbReference>
<dbReference type="OMA" id="ERENCIC"/>
<dbReference type="GeneID" id="116410226"/>
<evidence type="ECO:0000313" key="6">
    <source>
        <dbReference type="Xenbase" id="XB-GENE-29095915"/>
    </source>
</evidence>
<feature type="domain" description="Ig-like" evidence="3">
    <location>
        <begin position="673"/>
        <end position="766"/>
    </location>
</feature>
<sequence length="986" mass="110819">MAIDRYKLQPGGQHKHMNPILFLLISFSQSGTGSLRVDMGVSLVKSLRNEEAFIPCSVTDWGPGEVNPKNLAVEWTQKTLDGSEEPVYLYVSGTRTPTRPGSYISDRDLITGNVGLHLPRVQFTDEGEYTCTVFYTPDKAVGQSVLQVSAPPAPRLTPTDITMEPGTETTVTCEADEFYPKDITFQWIKYQRGSGNVLLQKGVSFTLPIDNKDGTFNQSSFLRINPTLEDNGNVYSCNVSHRSMGTDLQLCLTLSVTEKKTGSIIGAITATLAVAIISIGIGILGCMILKKEPPKLSPITGAEHLVHMNEATLSCQISGFRPKPIRITLCLQRNGGERMEIYSWDSEAQTGSAAPVQEPEREELMGTWNVQYLPPAQRALQVEMVPVITTSKYQRLSNCQCTIRITPDIEEDDGAELTVRVTHSALRGPISVSCRLEVRGVKPNIYKIVSPLRILHEEPVTLTCPIYGFKPKPLSVTWLKVDPLGRETELLSWDRGSTDICDPQYSHQLAENEREHREEEDDHINYFLSNVTLKPTVRGDHGAQYVCRTHHYATGERAEKRMEMQVLAVPQLDPIQTSSDIISVGKEIKLSCRIHSFYPQPLNISWYKEDEILVSTNTQIIPEDNGLFHGTSRATYRPSVRDIGKRFRCEVSHPSLQHPKCVSWELKQLVCTPTVSEIECEPEVPECDQPVTLSCTARDFYPATCSVRWYKGKRSTSTVHETEPAQQDPESGLFSKTTKILFTPSASQHGTEYHVEITHSMETTVRKYCIKLKGFPDVKDITCNKNPPKYGEALTLSCEVIGCSAHDITAEWQMGINPIKGQMRAKTQTDRDSVTFLLTLTPTAEHHGKLFACLIKHKDLQHQFIRHTFINLPDVPPTLSEIMVFPKYPQISKEATFTINISDFSYKNLEVKWSWHTNQLTDNVITSEAEIRENGLYSCSSSVRYTPKDKDLIQCDVVTNKRRRYIKQYQVKDRGAARLALEPSTL</sequence>
<evidence type="ECO:0000313" key="4">
    <source>
        <dbReference type="Proteomes" id="UP000008143"/>
    </source>
</evidence>
<dbReference type="InterPro" id="IPR050380">
    <property type="entry name" value="Immune_Resp_Modulators"/>
</dbReference>
<accession>A0A8J1JEA6</accession>
<dbReference type="InterPro" id="IPR036179">
    <property type="entry name" value="Ig-like_dom_sf"/>
</dbReference>
<dbReference type="PROSITE" id="PS50835">
    <property type="entry name" value="IG_LIKE"/>
    <property type="match status" value="6"/>
</dbReference>
<dbReference type="InterPro" id="IPR013106">
    <property type="entry name" value="Ig_V-set"/>
</dbReference>
<evidence type="ECO:0000259" key="3">
    <source>
        <dbReference type="PROSITE" id="PS50835"/>
    </source>
</evidence>
<proteinExistence type="predicted"/>
<evidence type="ECO:0000313" key="5">
    <source>
        <dbReference type="RefSeq" id="XP_031756203.1"/>
    </source>
</evidence>
<dbReference type="SMART" id="SM00409">
    <property type="entry name" value="IG"/>
    <property type="match status" value="3"/>
</dbReference>
<feature type="domain" description="Ig-like" evidence="3">
    <location>
        <begin position="154"/>
        <end position="253"/>
    </location>
</feature>